<dbReference type="InterPro" id="IPR036622">
    <property type="entry name" value="LigA_sf"/>
</dbReference>
<dbReference type="GO" id="GO:0018579">
    <property type="term" value="F:protocatechuate 4,5-dioxygenase activity"/>
    <property type="evidence" value="ECO:0007669"/>
    <property type="project" value="UniProtKB-EC"/>
</dbReference>
<keyword evidence="2" id="KW-0560">Oxidoreductase</keyword>
<dbReference type="NCBIfam" id="TIGR02792">
    <property type="entry name" value="PCA_ligA"/>
    <property type="match status" value="1"/>
</dbReference>
<keyword evidence="2" id="KW-0223">Dioxygenase</keyword>
<dbReference type="AlphaFoldDB" id="A0A3B0S0V4"/>
<dbReference type="InterPro" id="IPR011986">
    <property type="entry name" value="Xdiol_dOase_LigA"/>
</dbReference>
<dbReference type="Pfam" id="PF07746">
    <property type="entry name" value="LigA"/>
    <property type="match status" value="1"/>
</dbReference>
<proteinExistence type="predicted"/>
<feature type="domain" description="Extradiol ring-cleavage dioxygenase LigAB LigA subunit" evidence="1">
    <location>
        <begin position="27"/>
        <end position="112"/>
    </location>
</feature>
<dbReference type="Gene3D" id="1.10.700.10">
    <property type="entry name" value="Dioxygenase LigAB, LigA subunit"/>
    <property type="match status" value="1"/>
</dbReference>
<accession>A0A3B0S0V4</accession>
<sequence>MSEQADYKDIPGTYVFDAGQSRSGYHLNMFCMSLRHAENREKFKAGEEAFLDRFPMTPDQQKAVLDRQWNTMLALGGNVYYTSKLAACDGINFQELAALMTGMNLEDYRAMMLSGGRSIEGNRSKSEWDNG</sequence>
<dbReference type="InterPro" id="IPR014159">
    <property type="entry name" value="PCA_LigA"/>
</dbReference>
<dbReference type="NCBIfam" id="NF009917">
    <property type="entry name" value="PRK13377.1"/>
    <property type="match status" value="1"/>
</dbReference>
<name>A0A3B0S0V4_9ZZZZ</name>
<protein>
    <submittedName>
        <fullName evidence="2">Protocatechuate 4,5-dioxygenase alpha chain</fullName>
        <ecNumber evidence="2">1.13.11.8</ecNumber>
    </submittedName>
</protein>
<evidence type="ECO:0000259" key="1">
    <source>
        <dbReference type="Pfam" id="PF07746"/>
    </source>
</evidence>
<dbReference type="EMBL" id="UOEC01000151">
    <property type="protein sequence ID" value="VAV97879.1"/>
    <property type="molecule type" value="Genomic_DNA"/>
</dbReference>
<dbReference type="SUPFAM" id="SSF48076">
    <property type="entry name" value="LigA subunit of an aromatic-ring-opening dioxygenase LigAB"/>
    <property type="match status" value="1"/>
</dbReference>
<organism evidence="2">
    <name type="scientific">hydrothermal vent metagenome</name>
    <dbReference type="NCBI Taxonomy" id="652676"/>
    <lineage>
        <taxon>unclassified sequences</taxon>
        <taxon>metagenomes</taxon>
        <taxon>ecological metagenomes</taxon>
    </lineage>
</organism>
<dbReference type="EC" id="1.13.11.8" evidence="2"/>
<gene>
    <name evidence="2" type="ORF">MNBD_ALPHA08-44</name>
</gene>
<reference evidence="2" key="1">
    <citation type="submission" date="2018-06" db="EMBL/GenBank/DDBJ databases">
        <authorList>
            <person name="Zhirakovskaya E."/>
        </authorList>
    </citation>
    <scope>NUCLEOTIDE SEQUENCE</scope>
</reference>
<evidence type="ECO:0000313" key="2">
    <source>
        <dbReference type="EMBL" id="VAV97879.1"/>
    </source>
</evidence>